<dbReference type="AlphaFoldDB" id="A0A0U1DA84"/>
<accession>A0A0U1DA84</accession>
<protein>
    <submittedName>
        <fullName evidence="2">PE-PGRS family protein</fullName>
    </submittedName>
</protein>
<proteinExistence type="predicted"/>
<name>A0A0U1DA84_9MYCO</name>
<dbReference type="EMBL" id="CTEF01000001">
    <property type="protein sequence ID" value="CQD09511.1"/>
    <property type="molecule type" value="Genomic_DNA"/>
</dbReference>
<feature type="compositionally biased region" description="Gly residues" evidence="1">
    <location>
        <begin position="115"/>
        <end position="135"/>
    </location>
</feature>
<sequence>MAWARRQSAYTTTNNTAANRNALVAPTLTAAPVTPGVPDPTELVYQFIYQPLHEGTQLWITSPLGGAVNGVINQVSGQYLIGNGTDGTLENPDGTDGGLWFGDGGDGFDGTADGVAGGDGGDAGWFGDGGQGGAAGRAAPPEPRRSSRPEPPSSPTPTPRAATAATPMTRPTPVTAATA</sequence>
<feature type="region of interest" description="Disordered" evidence="1">
    <location>
        <begin position="102"/>
        <end position="179"/>
    </location>
</feature>
<dbReference type="Pfam" id="PF21526">
    <property type="entry name" value="PGRS"/>
    <property type="match status" value="1"/>
</dbReference>
<feature type="compositionally biased region" description="Pro residues" evidence="1">
    <location>
        <begin position="149"/>
        <end position="158"/>
    </location>
</feature>
<evidence type="ECO:0000313" key="3">
    <source>
        <dbReference type="Proteomes" id="UP000182227"/>
    </source>
</evidence>
<evidence type="ECO:0000313" key="2">
    <source>
        <dbReference type="EMBL" id="CQD09511.1"/>
    </source>
</evidence>
<dbReference type="InterPro" id="IPR048996">
    <property type="entry name" value="PGRS_rpt"/>
</dbReference>
<evidence type="ECO:0000256" key="1">
    <source>
        <dbReference type="SAM" id="MobiDB-lite"/>
    </source>
</evidence>
<organism evidence="2 3">
    <name type="scientific">Mycolicibacterium conceptionense</name>
    <dbReference type="NCBI Taxonomy" id="451644"/>
    <lineage>
        <taxon>Bacteria</taxon>
        <taxon>Bacillati</taxon>
        <taxon>Actinomycetota</taxon>
        <taxon>Actinomycetes</taxon>
        <taxon>Mycobacteriales</taxon>
        <taxon>Mycobacteriaceae</taxon>
        <taxon>Mycolicibacterium</taxon>
    </lineage>
</organism>
<feature type="compositionally biased region" description="Low complexity" evidence="1">
    <location>
        <begin position="159"/>
        <end position="179"/>
    </location>
</feature>
<gene>
    <name evidence="2" type="ORF">BN970_01852</name>
</gene>
<dbReference type="Proteomes" id="UP000182227">
    <property type="component" value="Unassembled WGS sequence"/>
</dbReference>
<reference evidence="2 3" key="1">
    <citation type="submission" date="2015-03" db="EMBL/GenBank/DDBJ databases">
        <authorList>
            <person name="Murphy D."/>
        </authorList>
    </citation>
    <scope>NUCLEOTIDE SEQUENCE [LARGE SCALE GENOMIC DNA]</scope>
    <source>
        <strain evidence="2 3">D16</strain>
    </source>
</reference>